<dbReference type="InterPro" id="IPR016181">
    <property type="entry name" value="Acyl_CoA_acyltransferase"/>
</dbReference>
<dbReference type="InterPro" id="IPR051531">
    <property type="entry name" value="N-acetyltransferase"/>
</dbReference>
<dbReference type="Gene3D" id="3.40.630.30">
    <property type="match status" value="1"/>
</dbReference>
<feature type="domain" description="N-acetyltransferase" evidence="1">
    <location>
        <begin position="1"/>
        <end position="142"/>
    </location>
</feature>
<accession>A0A1H9RX67</accession>
<organism evidence="2 3">
    <name type="scientific">Propionibacterium cyclohexanicum</name>
    <dbReference type="NCBI Taxonomy" id="64702"/>
    <lineage>
        <taxon>Bacteria</taxon>
        <taxon>Bacillati</taxon>
        <taxon>Actinomycetota</taxon>
        <taxon>Actinomycetes</taxon>
        <taxon>Propionibacteriales</taxon>
        <taxon>Propionibacteriaceae</taxon>
        <taxon>Propionibacterium</taxon>
    </lineage>
</organism>
<protein>
    <submittedName>
        <fullName evidence="2">Protein N-acetyltransferase, RimJ/RimL family</fullName>
    </submittedName>
</protein>
<dbReference type="STRING" id="64702.SAMN05443377_1106"/>
<dbReference type="EMBL" id="FOGZ01000010">
    <property type="protein sequence ID" value="SER77406.1"/>
    <property type="molecule type" value="Genomic_DNA"/>
</dbReference>
<sequence>MARILADPALYAYIDDTPLDEEQLAARYESQTSRWDSATTKWRNWVVRLKPAQCAIGYVQATIEPHECILAWVINPQWQGNGYATEAALGVIEQTYAQLGITRFSSTIDRRNAPSRGVAQHLGMAIAAERCGTEDYWTMDME</sequence>
<dbReference type="PANTHER" id="PTHR43792:SF1">
    <property type="entry name" value="N-ACETYLTRANSFERASE DOMAIN-CONTAINING PROTEIN"/>
    <property type="match status" value="1"/>
</dbReference>
<evidence type="ECO:0000313" key="2">
    <source>
        <dbReference type="EMBL" id="SER77406.1"/>
    </source>
</evidence>
<gene>
    <name evidence="2" type="ORF">SAMN05443377_1106</name>
</gene>
<dbReference type="AlphaFoldDB" id="A0A1H9RX67"/>
<dbReference type="GO" id="GO:0016747">
    <property type="term" value="F:acyltransferase activity, transferring groups other than amino-acyl groups"/>
    <property type="evidence" value="ECO:0007669"/>
    <property type="project" value="InterPro"/>
</dbReference>
<keyword evidence="3" id="KW-1185">Reference proteome</keyword>
<dbReference type="Pfam" id="PF13302">
    <property type="entry name" value="Acetyltransf_3"/>
    <property type="match status" value="1"/>
</dbReference>
<evidence type="ECO:0000259" key="1">
    <source>
        <dbReference type="PROSITE" id="PS51186"/>
    </source>
</evidence>
<keyword evidence="2" id="KW-0808">Transferase</keyword>
<proteinExistence type="predicted"/>
<dbReference type="InterPro" id="IPR000182">
    <property type="entry name" value="GNAT_dom"/>
</dbReference>
<dbReference type="PANTHER" id="PTHR43792">
    <property type="entry name" value="GNAT FAMILY, PUTATIVE (AFU_ORTHOLOGUE AFUA_3G00765)-RELATED-RELATED"/>
    <property type="match status" value="1"/>
</dbReference>
<dbReference type="SUPFAM" id="SSF55729">
    <property type="entry name" value="Acyl-CoA N-acyltransferases (Nat)"/>
    <property type="match status" value="1"/>
</dbReference>
<dbReference type="PROSITE" id="PS51186">
    <property type="entry name" value="GNAT"/>
    <property type="match status" value="1"/>
</dbReference>
<dbReference type="Proteomes" id="UP000198815">
    <property type="component" value="Unassembled WGS sequence"/>
</dbReference>
<reference evidence="2 3" key="1">
    <citation type="submission" date="2016-10" db="EMBL/GenBank/DDBJ databases">
        <authorList>
            <person name="de Groot N.N."/>
        </authorList>
    </citation>
    <scope>NUCLEOTIDE SEQUENCE [LARGE SCALE GENOMIC DNA]</scope>
    <source>
        <strain evidence="2 3">DSM 16859</strain>
    </source>
</reference>
<name>A0A1H9RX67_9ACTN</name>
<evidence type="ECO:0000313" key="3">
    <source>
        <dbReference type="Proteomes" id="UP000198815"/>
    </source>
</evidence>